<protein>
    <submittedName>
        <fullName evidence="3">Bestrophin homolog</fullName>
    </submittedName>
</protein>
<name>A0A0M3I242_ASCLU</name>
<evidence type="ECO:0000313" key="2">
    <source>
        <dbReference type="Proteomes" id="UP000036681"/>
    </source>
</evidence>
<dbReference type="Proteomes" id="UP000036681">
    <property type="component" value="Unplaced"/>
</dbReference>
<reference evidence="3" key="1">
    <citation type="submission" date="2017-02" db="UniProtKB">
        <authorList>
            <consortium name="WormBaseParasite"/>
        </authorList>
    </citation>
    <scope>IDENTIFICATION</scope>
</reference>
<evidence type="ECO:0000313" key="3">
    <source>
        <dbReference type="WBParaSite" id="ALUE_0001047601-mRNA-1"/>
    </source>
</evidence>
<evidence type="ECO:0000256" key="1">
    <source>
        <dbReference type="SAM" id="Phobius"/>
    </source>
</evidence>
<keyword evidence="2" id="KW-1185">Reference proteome</keyword>
<accession>A0A0M3I242</accession>
<keyword evidence="1" id="KW-1133">Transmembrane helix</keyword>
<keyword evidence="1" id="KW-0472">Membrane</keyword>
<organism evidence="2 3">
    <name type="scientific">Ascaris lumbricoides</name>
    <name type="common">Giant roundworm</name>
    <dbReference type="NCBI Taxonomy" id="6252"/>
    <lineage>
        <taxon>Eukaryota</taxon>
        <taxon>Metazoa</taxon>
        <taxon>Ecdysozoa</taxon>
        <taxon>Nematoda</taxon>
        <taxon>Chromadorea</taxon>
        <taxon>Rhabditida</taxon>
        <taxon>Spirurina</taxon>
        <taxon>Ascaridomorpha</taxon>
        <taxon>Ascaridoidea</taxon>
        <taxon>Ascarididae</taxon>
        <taxon>Ascaris</taxon>
    </lineage>
</organism>
<dbReference type="AlphaFoldDB" id="A0A0M3I242"/>
<feature type="transmembrane region" description="Helical" evidence="1">
    <location>
        <begin position="13"/>
        <end position="31"/>
    </location>
</feature>
<dbReference type="WBParaSite" id="ALUE_0001047601-mRNA-1">
    <property type="protein sequence ID" value="ALUE_0001047601-mRNA-1"/>
    <property type="gene ID" value="ALUE_0001047601"/>
</dbReference>
<sequence>MFWWSRDPKTLELVLIYCLPLAILVWFRYLLQTGSMSWCYSQMWEI</sequence>
<keyword evidence="1" id="KW-0812">Transmembrane</keyword>
<proteinExistence type="predicted"/>